<feature type="domain" description="Glycosyltransferase 2-like" evidence="1">
    <location>
        <begin position="36"/>
        <end position="143"/>
    </location>
</feature>
<sequence>MTIDRQPVSGCTIIRDAVKGAFCLFESMATMLPIVDDMHVMDMGSTDGTLEILHKIADANKRIHIHTKEYEWVNPITLANASNDVIDCGAHDNVLFWQADEIWHENLLQIMAKRFEEGVFNMTFWRYQLRDNFQKVHWLPHRVHRVNDRRNGMFRFIGDGMNTEKIIDAKACTKHTETWPQRVDVNPVDVPWDCMILDVCSLGAFRDNLVARRKLHHPLWGESVFTIEGAHPDAWLQKAMVNPDWTKEFTPFDIPHIMRWHVGKTTYDVRSDLIRALMEDDTLELLGL</sequence>
<dbReference type="EMBL" id="BARS01005313">
    <property type="protein sequence ID" value="GAF71469.1"/>
    <property type="molecule type" value="Genomic_DNA"/>
</dbReference>
<comment type="caution">
    <text evidence="2">The sequence shown here is derived from an EMBL/GenBank/DDBJ whole genome shotgun (WGS) entry which is preliminary data.</text>
</comment>
<organism evidence="2">
    <name type="scientific">marine sediment metagenome</name>
    <dbReference type="NCBI Taxonomy" id="412755"/>
    <lineage>
        <taxon>unclassified sequences</taxon>
        <taxon>metagenomes</taxon>
        <taxon>ecological metagenomes</taxon>
    </lineage>
</organism>
<dbReference type="Pfam" id="PF00535">
    <property type="entry name" value="Glycos_transf_2"/>
    <property type="match status" value="1"/>
</dbReference>
<dbReference type="AlphaFoldDB" id="X0RRM2"/>
<reference evidence="2" key="1">
    <citation type="journal article" date="2014" name="Front. Microbiol.">
        <title>High frequency of phylogenetically diverse reductive dehalogenase-homologous genes in deep subseafloor sedimentary metagenomes.</title>
        <authorList>
            <person name="Kawai M."/>
            <person name="Futagami T."/>
            <person name="Toyoda A."/>
            <person name="Takaki Y."/>
            <person name="Nishi S."/>
            <person name="Hori S."/>
            <person name="Arai W."/>
            <person name="Tsubouchi T."/>
            <person name="Morono Y."/>
            <person name="Uchiyama I."/>
            <person name="Ito T."/>
            <person name="Fujiyama A."/>
            <person name="Inagaki F."/>
            <person name="Takami H."/>
        </authorList>
    </citation>
    <scope>NUCLEOTIDE SEQUENCE</scope>
    <source>
        <strain evidence="2">Expedition CK06-06</strain>
    </source>
</reference>
<dbReference type="InterPro" id="IPR029044">
    <property type="entry name" value="Nucleotide-diphossugar_trans"/>
</dbReference>
<evidence type="ECO:0000259" key="1">
    <source>
        <dbReference type="Pfam" id="PF00535"/>
    </source>
</evidence>
<name>X0RRM2_9ZZZZ</name>
<evidence type="ECO:0000313" key="2">
    <source>
        <dbReference type="EMBL" id="GAF71469.1"/>
    </source>
</evidence>
<dbReference type="SUPFAM" id="SSF53448">
    <property type="entry name" value="Nucleotide-diphospho-sugar transferases"/>
    <property type="match status" value="1"/>
</dbReference>
<proteinExistence type="predicted"/>
<dbReference type="Gene3D" id="3.90.550.10">
    <property type="entry name" value="Spore Coat Polysaccharide Biosynthesis Protein SpsA, Chain A"/>
    <property type="match status" value="1"/>
</dbReference>
<dbReference type="InterPro" id="IPR001173">
    <property type="entry name" value="Glyco_trans_2-like"/>
</dbReference>
<accession>X0RRM2</accession>
<protein>
    <recommendedName>
        <fullName evidence="1">Glycosyltransferase 2-like domain-containing protein</fullName>
    </recommendedName>
</protein>
<dbReference type="CDD" id="cd00761">
    <property type="entry name" value="Glyco_tranf_GTA_type"/>
    <property type="match status" value="1"/>
</dbReference>
<gene>
    <name evidence="2" type="ORF">S01H1_10413</name>
</gene>